<dbReference type="InterPro" id="IPR049381">
    <property type="entry name" value="UbiD-like_C"/>
</dbReference>
<reference evidence="4" key="1">
    <citation type="journal article" date="2014" name="Int. J. Syst. Evol. Microbiol.">
        <title>Complete genome sequence of Corynebacterium casei LMG S-19264T (=DSM 44701T), isolated from a smear-ripened cheese.</title>
        <authorList>
            <consortium name="US DOE Joint Genome Institute (JGI-PGF)"/>
            <person name="Walter F."/>
            <person name="Albersmeier A."/>
            <person name="Kalinowski J."/>
            <person name="Ruckert C."/>
        </authorList>
    </citation>
    <scope>NUCLEOTIDE SEQUENCE</scope>
    <source>
        <strain evidence="4">CGMCC 1.16134</strain>
    </source>
</reference>
<comment type="caution">
    <text evidence="4">The sequence shown here is derived from an EMBL/GenBank/DDBJ whole genome shotgun (WGS) entry which is preliminary data.</text>
</comment>
<dbReference type="GO" id="GO:0005737">
    <property type="term" value="C:cytoplasm"/>
    <property type="evidence" value="ECO:0007669"/>
    <property type="project" value="TreeGrafter"/>
</dbReference>
<dbReference type="PANTHER" id="PTHR30108:SF7">
    <property type="entry name" value="3-POLYPRENYL-4-HYDROXYBENZOATE DECARBOXYLASE"/>
    <property type="match status" value="1"/>
</dbReference>
<dbReference type="InterPro" id="IPR049383">
    <property type="entry name" value="UbiD-like_N"/>
</dbReference>
<dbReference type="SUPFAM" id="SSF143968">
    <property type="entry name" value="UbiD C-terminal domain-like"/>
    <property type="match status" value="2"/>
</dbReference>
<proteinExistence type="predicted"/>
<accession>A0A917BWZ7</accession>
<protein>
    <submittedName>
        <fullName evidence="4">4-hydroxybenzoate decarboxylase</fullName>
    </submittedName>
</protein>
<dbReference type="InterPro" id="IPR048304">
    <property type="entry name" value="UbiD_Rift_dom"/>
</dbReference>
<gene>
    <name evidence="4" type="primary">ubiD</name>
    <name evidence="4" type="ORF">GCM10010912_02240</name>
</gene>
<evidence type="ECO:0000259" key="2">
    <source>
        <dbReference type="Pfam" id="PF20695"/>
    </source>
</evidence>
<dbReference type="PANTHER" id="PTHR30108">
    <property type="entry name" value="3-OCTAPRENYL-4-HYDROXYBENZOATE CARBOXY-LYASE-RELATED"/>
    <property type="match status" value="1"/>
</dbReference>
<evidence type="ECO:0000259" key="3">
    <source>
        <dbReference type="Pfam" id="PF20696"/>
    </source>
</evidence>
<dbReference type="Gene3D" id="3.40.1670.10">
    <property type="entry name" value="UbiD C-terminal domain-like"/>
    <property type="match status" value="1"/>
</dbReference>
<dbReference type="EMBL" id="BMKR01000001">
    <property type="protein sequence ID" value="GGF60599.1"/>
    <property type="molecule type" value="Genomic_DNA"/>
</dbReference>
<sequence>MGYGNLRQWIEGLRKDKELRVIETPVDPYLELAEIHRRVMQEEGPALLFTNVKGSAFPVATNLFGTANRVDRAFGTRPERLMQSLLGSVESLVPPTAAGIWKEKGLIYDLLKIGTKNVPQGEAPVLGICRSSDPLKELPRITGWKQEGDPSISLALVYTEKLDNPKEYKIGLNRLPLYDDHTAGVHWQNHTGAGSHHYEAEVRGETMPVSVFIGGPPALMAAASALIPDRFPGLLLASLILGGKLPMVKDPMGGHRIPAEAEFAIRGLVPPYDRRPENTPGGYYGYDPLQPQSPVMHVQRIWHRKDAIFPAVISGKTRHEDVYLSQSLQRLLAPAYQYVMPSVHSLWTYPESGPYPLTAAVVQESYSREAMAAAFRILGEGQLSKTKLLLLTNEPLDPADFPKLMEALLERFNPATDLSVFQTLSQGSHPFTPEQLNHRNKAVMVGIGDPIRELPRSYEEGLVPGIHQALPFCGGCLTVSGASYEEDPELPGRLVAALSEKETAWPLVILADHAADTVQTSASFLWTVLTHFNPATDLYANSDVRNHHIEYKLPLIIDARTKPGHPAELIPDPETVELVDRNWKSYFRGA</sequence>
<feature type="domain" description="3-octaprenyl-4-hydroxybenzoate carboxy-lyase-like C-terminal" evidence="3">
    <location>
        <begin position="324"/>
        <end position="425"/>
    </location>
</feature>
<reference evidence="4" key="2">
    <citation type="submission" date="2020-09" db="EMBL/GenBank/DDBJ databases">
        <authorList>
            <person name="Sun Q."/>
            <person name="Zhou Y."/>
        </authorList>
    </citation>
    <scope>NUCLEOTIDE SEQUENCE</scope>
    <source>
        <strain evidence="4">CGMCC 1.16134</strain>
    </source>
</reference>
<evidence type="ECO:0000313" key="4">
    <source>
        <dbReference type="EMBL" id="GGF60599.1"/>
    </source>
</evidence>
<evidence type="ECO:0000259" key="1">
    <source>
        <dbReference type="Pfam" id="PF01977"/>
    </source>
</evidence>
<dbReference type="AlphaFoldDB" id="A0A917BWZ7"/>
<dbReference type="SUPFAM" id="SSF50475">
    <property type="entry name" value="FMN-binding split barrel"/>
    <property type="match status" value="1"/>
</dbReference>
<feature type="domain" description="3-octaprenyl-4-hydroxybenzoate carboxy-lyase-like N-terminal" evidence="2">
    <location>
        <begin position="10"/>
        <end position="85"/>
    </location>
</feature>
<dbReference type="GO" id="GO:0016831">
    <property type="term" value="F:carboxy-lyase activity"/>
    <property type="evidence" value="ECO:0007669"/>
    <property type="project" value="InterPro"/>
</dbReference>
<keyword evidence="5" id="KW-1185">Reference proteome</keyword>
<dbReference type="Pfam" id="PF20696">
    <property type="entry name" value="UbiD_C"/>
    <property type="match status" value="1"/>
</dbReference>
<organism evidence="4 5">
    <name type="scientific">Paenibacillus albidus</name>
    <dbReference type="NCBI Taxonomy" id="2041023"/>
    <lineage>
        <taxon>Bacteria</taxon>
        <taxon>Bacillati</taxon>
        <taxon>Bacillota</taxon>
        <taxon>Bacilli</taxon>
        <taxon>Bacillales</taxon>
        <taxon>Paenibacillaceae</taxon>
        <taxon>Paenibacillus</taxon>
    </lineage>
</organism>
<dbReference type="Proteomes" id="UP000637643">
    <property type="component" value="Unassembled WGS sequence"/>
</dbReference>
<dbReference type="InterPro" id="IPR002830">
    <property type="entry name" value="UbiD"/>
</dbReference>
<name>A0A917BWZ7_9BACL</name>
<feature type="domain" description="3-octaprenyl-4-hydroxybenzoate carboxy-lyase-like Rift-related" evidence="1">
    <location>
        <begin position="132"/>
        <end position="316"/>
    </location>
</feature>
<dbReference type="Pfam" id="PF01977">
    <property type="entry name" value="UbiD"/>
    <property type="match status" value="1"/>
</dbReference>
<evidence type="ECO:0000313" key="5">
    <source>
        <dbReference type="Proteomes" id="UP000637643"/>
    </source>
</evidence>
<dbReference type="Pfam" id="PF20695">
    <property type="entry name" value="UbiD_N"/>
    <property type="match status" value="1"/>
</dbReference>
<dbReference type="RefSeq" id="WP_189021767.1">
    <property type="nucleotide sequence ID" value="NZ_BMKR01000001.1"/>
</dbReference>